<dbReference type="SUPFAM" id="SSF53300">
    <property type="entry name" value="vWA-like"/>
    <property type="match status" value="1"/>
</dbReference>
<dbReference type="CDD" id="cd04047">
    <property type="entry name" value="C2B_Copine"/>
    <property type="match status" value="1"/>
</dbReference>
<dbReference type="AlphaFoldDB" id="A0AAN8K0Z6"/>
<keyword evidence="11" id="KW-0106">Calcium</keyword>
<gene>
    <name evidence="20" type="ORF">SNE40_007986</name>
</gene>
<dbReference type="InterPro" id="IPR000008">
    <property type="entry name" value="C2_dom"/>
</dbReference>
<keyword evidence="12" id="KW-0965">Cell junction</keyword>
<dbReference type="Gene3D" id="2.60.40.150">
    <property type="entry name" value="C2 domain"/>
    <property type="match status" value="2"/>
</dbReference>
<dbReference type="Proteomes" id="UP001347796">
    <property type="component" value="Unassembled WGS sequence"/>
</dbReference>
<evidence type="ECO:0000256" key="5">
    <source>
        <dbReference type="ARBA" id="ARBA00009048"/>
    </source>
</evidence>
<dbReference type="PANTHER" id="PTHR10857:SF102">
    <property type="entry name" value="C2 DOMAIN-CONTAINING PROTEIN"/>
    <property type="match status" value="1"/>
</dbReference>
<dbReference type="CDD" id="cd04048">
    <property type="entry name" value="C2A_Copine"/>
    <property type="match status" value="1"/>
</dbReference>
<evidence type="ECO:0000256" key="4">
    <source>
        <dbReference type="ARBA" id="ARBA00004496"/>
    </source>
</evidence>
<name>A0AAN8K0Z6_PATCE</name>
<keyword evidence="14" id="KW-0539">Nucleus</keyword>
<evidence type="ECO:0000256" key="6">
    <source>
        <dbReference type="ARBA" id="ARBA00022475"/>
    </source>
</evidence>
<comment type="similarity">
    <text evidence="5">Belongs to the copine family.</text>
</comment>
<evidence type="ECO:0000256" key="18">
    <source>
        <dbReference type="ARBA" id="ARBA00076171"/>
    </source>
</evidence>
<keyword evidence="9" id="KW-0479">Metal-binding</keyword>
<evidence type="ECO:0000313" key="21">
    <source>
        <dbReference type="Proteomes" id="UP001347796"/>
    </source>
</evidence>
<dbReference type="PROSITE" id="PS50004">
    <property type="entry name" value="C2"/>
    <property type="match status" value="2"/>
</dbReference>
<evidence type="ECO:0000256" key="17">
    <source>
        <dbReference type="ARBA" id="ARBA00074834"/>
    </source>
</evidence>
<evidence type="ECO:0000256" key="12">
    <source>
        <dbReference type="ARBA" id="ARBA00022949"/>
    </source>
</evidence>
<dbReference type="FunFam" id="2.60.40.150:FF:000099">
    <property type="entry name" value="Copine 3"/>
    <property type="match status" value="1"/>
</dbReference>
<dbReference type="InterPro" id="IPR036465">
    <property type="entry name" value="vWFA_dom_sf"/>
</dbReference>
<evidence type="ECO:0000259" key="19">
    <source>
        <dbReference type="PROSITE" id="PS50004"/>
    </source>
</evidence>
<comment type="caution">
    <text evidence="20">The sequence shown here is derived from an EMBL/GenBank/DDBJ whole genome shotgun (WGS) entry which is preliminary data.</text>
</comment>
<evidence type="ECO:0000256" key="16">
    <source>
        <dbReference type="ARBA" id="ARBA00065466"/>
    </source>
</evidence>
<accession>A0AAN8K0Z6</accession>
<comment type="function">
    <text evidence="15">Calcium-dependent phospholipid-binding protein that plays a role in ERBB2-mediated tumor cell migration in response to growth factor heregulin stimulation.</text>
</comment>
<dbReference type="GO" id="GO:0005544">
    <property type="term" value="F:calcium-dependent phospholipid binding"/>
    <property type="evidence" value="ECO:0007669"/>
    <property type="project" value="InterPro"/>
</dbReference>
<proteinExistence type="inferred from homology"/>
<keyword evidence="10" id="KW-0677">Repeat</keyword>
<evidence type="ECO:0000256" key="7">
    <source>
        <dbReference type="ARBA" id="ARBA00022490"/>
    </source>
</evidence>
<organism evidence="20 21">
    <name type="scientific">Patella caerulea</name>
    <name type="common">Rayed Mediterranean limpet</name>
    <dbReference type="NCBI Taxonomy" id="87958"/>
    <lineage>
        <taxon>Eukaryota</taxon>
        <taxon>Metazoa</taxon>
        <taxon>Spiralia</taxon>
        <taxon>Lophotrochozoa</taxon>
        <taxon>Mollusca</taxon>
        <taxon>Gastropoda</taxon>
        <taxon>Patellogastropoda</taxon>
        <taxon>Patelloidea</taxon>
        <taxon>Patellidae</taxon>
        <taxon>Patella</taxon>
    </lineage>
</organism>
<protein>
    <recommendedName>
        <fullName evidence="17">Copine-3</fullName>
    </recommendedName>
    <alternativeName>
        <fullName evidence="18">Copine III</fullName>
    </alternativeName>
</protein>
<dbReference type="InterPro" id="IPR035892">
    <property type="entry name" value="C2_domain_sf"/>
</dbReference>
<evidence type="ECO:0000256" key="3">
    <source>
        <dbReference type="ARBA" id="ARBA00004246"/>
    </source>
</evidence>
<comment type="subunit">
    <text evidence="16">Monomer. Interacts with ERBB2 (preferentially with the tyrosine phosphorylated form); this interaction occurs at the cell membrane and is increased in a growth factor heregulin-dependent manner. Interacts with SHC1; this interaction may mediate the binding of CPNE3 with ERBB2. Interacts with RACK1.</text>
</comment>
<dbReference type="SMART" id="SM00239">
    <property type="entry name" value="C2"/>
    <property type="match status" value="2"/>
</dbReference>
<evidence type="ECO:0000256" key="2">
    <source>
        <dbReference type="ARBA" id="ARBA00004236"/>
    </source>
</evidence>
<comment type="subcellular location">
    <subcellularLocation>
        <location evidence="3">Cell junction</location>
        <location evidence="3">Focal adhesion</location>
    </subcellularLocation>
    <subcellularLocation>
        <location evidence="2">Cell membrane</location>
    </subcellularLocation>
    <subcellularLocation>
        <location evidence="4">Cytoplasm</location>
    </subcellularLocation>
    <subcellularLocation>
        <location evidence="1">Nucleus</location>
    </subcellularLocation>
</comment>
<dbReference type="GO" id="GO:0005634">
    <property type="term" value="C:nucleus"/>
    <property type="evidence" value="ECO:0007669"/>
    <property type="project" value="UniProtKB-SubCell"/>
</dbReference>
<keyword evidence="13" id="KW-0472">Membrane</keyword>
<sequence length="557" mass="61780">MMQPMYQGQGRPGGTTECVSKVDVRIECKNLMNKDTTSKSDPCAVLYISRAGGKLQEAGRTENVKNCLDPQFAESITVDYYFEEVQNVKIVIYDVDNKTPELNDDDFLGGIECTLGQLVSNNPYIKPLLLKDGKKAKSSSIIVRTEEIKAGGGEILNVTLRATKLENKDFMGKSDPFLEILRGTMDGSWQVVHRTEVVKNDLNPHWRPFSVPLQTLCGGDKKQSIRMDVYDWDSDGSHDLIGGFTTNVEEMLNKDKEPTWPCINEKKKSKKKNYTDSGIVIASSCKLTKDYSFLDYIFGGMQINFTVGIDFTGSNGNPREPSSLHYINPNQPNEYMQAIRAVGYVCQDYDSDKLFPALGFGAKLAPNYDQVYHEFAINFNPQNPYCSGIEGVVQAYMNCITQVQLYGPTNASPIINHVARFAAAAQQEEPTKGAHVYYVLLLLTDGVLSDMSDTLYSIVKASALPMSLIIVGVGNADFTNMNTLDGDNGVLKAPNGQPVSRDIVQFVPFSQFKQKNPSELARQVLAEVPKQVTQYFKLRGLIPNVMKPNPPPATQDS</sequence>
<evidence type="ECO:0000256" key="13">
    <source>
        <dbReference type="ARBA" id="ARBA00023136"/>
    </source>
</evidence>
<dbReference type="GO" id="GO:0071277">
    <property type="term" value="P:cellular response to calcium ion"/>
    <property type="evidence" value="ECO:0007669"/>
    <property type="project" value="TreeGrafter"/>
</dbReference>
<dbReference type="PANTHER" id="PTHR10857">
    <property type="entry name" value="COPINE"/>
    <property type="match status" value="1"/>
</dbReference>
<keyword evidence="6" id="KW-1003">Cell membrane</keyword>
<dbReference type="Pfam" id="PF00168">
    <property type="entry name" value="C2"/>
    <property type="match status" value="2"/>
</dbReference>
<dbReference type="InterPro" id="IPR002035">
    <property type="entry name" value="VWF_A"/>
</dbReference>
<feature type="domain" description="C2" evidence="19">
    <location>
        <begin position="1"/>
        <end position="128"/>
    </location>
</feature>
<evidence type="ECO:0000256" key="11">
    <source>
        <dbReference type="ARBA" id="ARBA00022837"/>
    </source>
</evidence>
<dbReference type="InterPro" id="IPR045052">
    <property type="entry name" value="Copine"/>
</dbReference>
<reference evidence="20 21" key="1">
    <citation type="submission" date="2024-01" db="EMBL/GenBank/DDBJ databases">
        <title>The genome of the rayed Mediterranean limpet Patella caerulea (Linnaeus, 1758).</title>
        <authorList>
            <person name="Anh-Thu Weber A."/>
            <person name="Halstead-Nussloch G."/>
        </authorList>
    </citation>
    <scope>NUCLEOTIDE SEQUENCE [LARGE SCALE GENOMIC DNA]</scope>
    <source>
        <strain evidence="20">AATW-2023a</strain>
        <tissue evidence="20">Whole specimen</tissue>
    </source>
</reference>
<evidence type="ECO:0000256" key="1">
    <source>
        <dbReference type="ARBA" id="ARBA00004123"/>
    </source>
</evidence>
<keyword evidence="7" id="KW-0963">Cytoplasm</keyword>
<evidence type="ECO:0000256" key="15">
    <source>
        <dbReference type="ARBA" id="ARBA00058857"/>
    </source>
</evidence>
<evidence type="ECO:0000256" key="14">
    <source>
        <dbReference type="ARBA" id="ARBA00023242"/>
    </source>
</evidence>
<dbReference type="EMBL" id="JAZGQO010000006">
    <property type="protein sequence ID" value="KAK6185840.1"/>
    <property type="molecule type" value="Genomic_DNA"/>
</dbReference>
<dbReference type="GO" id="GO:0005737">
    <property type="term" value="C:cytoplasm"/>
    <property type="evidence" value="ECO:0007669"/>
    <property type="project" value="UniProtKB-SubCell"/>
</dbReference>
<dbReference type="GO" id="GO:0046872">
    <property type="term" value="F:metal ion binding"/>
    <property type="evidence" value="ECO:0007669"/>
    <property type="project" value="UniProtKB-KW"/>
</dbReference>
<keyword evidence="8" id="KW-0597">Phosphoprotein</keyword>
<dbReference type="FunFam" id="2.60.40.150:FF:000042">
    <property type="entry name" value="Copine 3"/>
    <property type="match status" value="1"/>
</dbReference>
<dbReference type="Pfam" id="PF07002">
    <property type="entry name" value="Copine"/>
    <property type="match status" value="1"/>
</dbReference>
<dbReference type="GO" id="GO:0005886">
    <property type="term" value="C:plasma membrane"/>
    <property type="evidence" value="ECO:0007669"/>
    <property type="project" value="UniProtKB-SubCell"/>
</dbReference>
<dbReference type="InterPro" id="IPR010734">
    <property type="entry name" value="Copine_C"/>
</dbReference>
<evidence type="ECO:0000313" key="20">
    <source>
        <dbReference type="EMBL" id="KAK6185840.1"/>
    </source>
</evidence>
<dbReference type="InterPro" id="IPR037768">
    <property type="entry name" value="C2B_Copine"/>
</dbReference>
<dbReference type="SMART" id="SM00327">
    <property type="entry name" value="VWA"/>
    <property type="match status" value="1"/>
</dbReference>
<dbReference type="SUPFAM" id="SSF49562">
    <property type="entry name" value="C2 domain (Calcium/lipid-binding domain, CaLB)"/>
    <property type="match status" value="2"/>
</dbReference>
<feature type="domain" description="C2" evidence="19">
    <location>
        <begin position="135"/>
        <end position="261"/>
    </location>
</feature>
<dbReference type="GO" id="GO:0005925">
    <property type="term" value="C:focal adhesion"/>
    <property type="evidence" value="ECO:0007669"/>
    <property type="project" value="UniProtKB-SubCell"/>
</dbReference>
<evidence type="ECO:0000256" key="8">
    <source>
        <dbReference type="ARBA" id="ARBA00022553"/>
    </source>
</evidence>
<evidence type="ECO:0000256" key="9">
    <source>
        <dbReference type="ARBA" id="ARBA00022723"/>
    </source>
</evidence>
<evidence type="ECO:0000256" key="10">
    <source>
        <dbReference type="ARBA" id="ARBA00022737"/>
    </source>
</evidence>
<keyword evidence="21" id="KW-1185">Reference proteome</keyword>